<dbReference type="PANTHER" id="PTHR42957">
    <property type="entry name" value="HELICASE MJ1565-RELATED"/>
    <property type="match status" value="1"/>
</dbReference>
<gene>
    <name evidence="2" type="ORF">VC82_2438</name>
</gene>
<dbReference type="KEGG" id="mlt:VC82_2438"/>
<dbReference type="AlphaFoldDB" id="A0A0D5YVV1"/>
<reference evidence="2 3" key="1">
    <citation type="submission" date="2015-03" db="EMBL/GenBank/DDBJ databases">
        <title>Complete genome sequence of Muricauda lutaonensis CC-HSB-11T, isolated from a coastal hot spring.</title>
        <authorList>
            <person name="Kim K.M."/>
        </authorList>
    </citation>
    <scope>NUCLEOTIDE SEQUENCE [LARGE SCALE GENOMIC DNA]</scope>
    <source>
        <strain evidence="2 3">CC-HSB-11</strain>
    </source>
</reference>
<dbReference type="OrthoDB" id="9806951at2"/>
<dbReference type="Proteomes" id="UP000032726">
    <property type="component" value="Chromosome"/>
</dbReference>
<dbReference type="PROSITE" id="PS00675">
    <property type="entry name" value="SIGMA54_INTERACT_1"/>
    <property type="match status" value="1"/>
</dbReference>
<evidence type="ECO:0000313" key="3">
    <source>
        <dbReference type="Proteomes" id="UP000032726"/>
    </source>
</evidence>
<dbReference type="HOGENOM" id="CLU_459134_0_0_10"/>
<sequence length="594" mass="68025">MKNKNTARPYADLKTPFIVDKNGAFAEYIVQEPEEMPDIALGATVIIRDLKGKKEFWIAGQIVGLRSISPFSPERENLLYLEPEVEDPTSVLDEVTGPHTHQPMIIRVSLEREMFLEKNSNNRKFNSFPVQRPPSARSRLYFPNIIPNDDDSPSLQEILDVRADGISFGMIGFGNTPYESSGEFLNYKWDIDKLDNKHIFVVGESGSGKTVFLKNLAYELRKHNKNNRVILTDVQGDIIQLLLPNVAEILKPSGWQTKIKVESVEDTIQKFKKFQLIIPARPEGTSPNLQALKKLAKNNGVDVKEIGLRLQDLSAPSDVEYLFRTSSEQVAMLLDDEAEYLKNHPSNPNPASIDNLRRMIQHLLNNNDSRQIPCHNGTSYYQSTYSAALRALRSLGQYFDYHQNSLNSDQMPLNYFDFDGTTILYLDELDQDERIMWEMQLVKWLYENKKQDWNAFVFFDEAHQIIPAKPSGIGAVGTFERLRINFEKLAREGRKFGINLVLSTQNPKDLHPIVPEQCPTRIVMKINPRNAKYSFLDDNLAMIANRFRHGQFWIQSPFNGTADWVRVHSVAPAIPHQPMTDFWRKAIDIASKTN</sequence>
<protein>
    <submittedName>
        <fullName evidence="2">Type III restriction enzyme, res subunit</fullName>
    </submittedName>
</protein>
<dbReference type="InterPro" id="IPR003593">
    <property type="entry name" value="AAA+_ATPase"/>
</dbReference>
<dbReference type="SUPFAM" id="SSF52540">
    <property type="entry name" value="P-loop containing nucleoside triphosphate hydrolases"/>
    <property type="match status" value="1"/>
</dbReference>
<proteinExistence type="predicted"/>
<keyword evidence="3" id="KW-1185">Reference proteome</keyword>
<evidence type="ECO:0000313" key="2">
    <source>
        <dbReference type="EMBL" id="AKA36016.1"/>
    </source>
</evidence>
<dbReference type="InterPro" id="IPR025662">
    <property type="entry name" value="Sigma_54_int_dom_ATP-bd_1"/>
</dbReference>
<organism evidence="2 3">
    <name type="scientific">Flagellimonas lutaonensis</name>
    <dbReference type="NCBI Taxonomy" id="516051"/>
    <lineage>
        <taxon>Bacteria</taxon>
        <taxon>Pseudomonadati</taxon>
        <taxon>Bacteroidota</taxon>
        <taxon>Flavobacteriia</taxon>
        <taxon>Flavobacteriales</taxon>
        <taxon>Flavobacteriaceae</taxon>
        <taxon>Flagellimonas</taxon>
    </lineage>
</organism>
<dbReference type="PANTHER" id="PTHR42957:SF1">
    <property type="entry name" value="HELICASE MJ1565-RELATED"/>
    <property type="match status" value="1"/>
</dbReference>
<dbReference type="STRING" id="516051.VC82_2438"/>
<dbReference type="PATRIC" id="fig|516051.4.peg.2501"/>
<dbReference type="Pfam" id="PF01935">
    <property type="entry name" value="DUF87"/>
    <property type="match status" value="1"/>
</dbReference>
<dbReference type="SMART" id="SM00382">
    <property type="entry name" value="AAA"/>
    <property type="match status" value="1"/>
</dbReference>
<dbReference type="EMBL" id="CP011071">
    <property type="protein sequence ID" value="AKA36016.1"/>
    <property type="molecule type" value="Genomic_DNA"/>
</dbReference>
<dbReference type="Gene3D" id="3.40.50.300">
    <property type="entry name" value="P-loop containing nucleotide triphosphate hydrolases"/>
    <property type="match status" value="2"/>
</dbReference>
<dbReference type="RefSeq" id="WP_045802600.1">
    <property type="nucleotide sequence ID" value="NZ_CP011071.1"/>
</dbReference>
<dbReference type="InterPro" id="IPR008571">
    <property type="entry name" value="HerA-like"/>
</dbReference>
<dbReference type="InterPro" id="IPR027417">
    <property type="entry name" value="P-loop_NTPase"/>
</dbReference>
<dbReference type="InterPro" id="IPR002789">
    <property type="entry name" value="HerA_central"/>
</dbReference>
<evidence type="ECO:0000259" key="1">
    <source>
        <dbReference type="SMART" id="SM00382"/>
    </source>
</evidence>
<name>A0A0D5YVV1_9FLAO</name>
<accession>A0A0D5YVV1</accession>
<feature type="domain" description="AAA+ ATPase" evidence="1">
    <location>
        <begin position="195"/>
        <end position="529"/>
    </location>
</feature>